<keyword evidence="4" id="KW-0378">Hydrolase</keyword>
<dbReference type="GO" id="GO:0005615">
    <property type="term" value="C:extracellular space"/>
    <property type="evidence" value="ECO:0007669"/>
    <property type="project" value="TreeGrafter"/>
</dbReference>
<dbReference type="GO" id="GO:0004181">
    <property type="term" value="F:metallocarboxypeptidase activity"/>
    <property type="evidence" value="ECO:0007669"/>
    <property type="project" value="InterPro"/>
</dbReference>
<gene>
    <name evidence="8" type="ORF">H7B67_27525</name>
</gene>
<evidence type="ECO:0000313" key="8">
    <source>
        <dbReference type="EMBL" id="MBB6637895.1"/>
    </source>
</evidence>
<keyword evidence="3" id="KW-0645">Protease</keyword>
<comment type="caution">
    <text evidence="8">The sequence shown here is derived from an EMBL/GenBank/DDBJ whole genome shotgun (WGS) entry which is preliminary data.</text>
</comment>
<evidence type="ECO:0000256" key="5">
    <source>
        <dbReference type="ARBA" id="ARBA00022833"/>
    </source>
</evidence>
<evidence type="ECO:0000313" key="9">
    <source>
        <dbReference type="Proteomes" id="UP000535838"/>
    </source>
</evidence>
<dbReference type="PANTHER" id="PTHR11705:SF143">
    <property type="entry name" value="SLL0236 PROTEIN"/>
    <property type="match status" value="1"/>
</dbReference>
<evidence type="ECO:0000259" key="7">
    <source>
        <dbReference type="SMART" id="SM00631"/>
    </source>
</evidence>
<dbReference type="EMBL" id="JACJVQ010000025">
    <property type="protein sequence ID" value="MBB6637895.1"/>
    <property type="molecule type" value="Genomic_DNA"/>
</dbReference>
<keyword evidence="6" id="KW-0482">Metalloprotease</keyword>
<accession>A0A841T5D5</accession>
<evidence type="ECO:0000256" key="2">
    <source>
        <dbReference type="ARBA" id="ARBA00005988"/>
    </source>
</evidence>
<dbReference type="Gene3D" id="3.40.630.10">
    <property type="entry name" value="Zn peptidases"/>
    <property type="match status" value="1"/>
</dbReference>
<dbReference type="GO" id="GO:0006508">
    <property type="term" value="P:proteolysis"/>
    <property type="evidence" value="ECO:0007669"/>
    <property type="project" value="UniProtKB-KW"/>
</dbReference>
<reference evidence="8 9" key="1">
    <citation type="submission" date="2020-08" db="EMBL/GenBank/DDBJ databases">
        <title>Cohnella phylogeny.</title>
        <authorList>
            <person name="Dunlap C."/>
        </authorList>
    </citation>
    <scope>NUCLEOTIDE SEQUENCE [LARGE SCALE GENOMIC DNA]</scope>
    <source>
        <strain evidence="8 9">DSM 25241</strain>
    </source>
</reference>
<dbReference type="GO" id="GO:0008270">
    <property type="term" value="F:zinc ion binding"/>
    <property type="evidence" value="ECO:0007669"/>
    <property type="project" value="InterPro"/>
</dbReference>
<proteinExistence type="inferred from homology"/>
<dbReference type="AlphaFoldDB" id="A0A841T5D5"/>
<evidence type="ECO:0000256" key="3">
    <source>
        <dbReference type="ARBA" id="ARBA00022670"/>
    </source>
</evidence>
<keyword evidence="9" id="KW-1185">Reference proteome</keyword>
<protein>
    <submittedName>
        <fullName evidence="8">Peptidase</fullName>
    </submittedName>
</protein>
<dbReference type="InterPro" id="IPR000834">
    <property type="entry name" value="Peptidase_M14"/>
</dbReference>
<feature type="domain" description="Peptidase M14" evidence="7">
    <location>
        <begin position="17"/>
        <end position="298"/>
    </location>
</feature>
<evidence type="ECO:0000256" key="6">
    <source>
        <dbReference type="ARBA" id="ARBA00023049"/>
    </source>
</evidence>
<dbReference type="PANTHER" id="PTHR11705">
    <property type="entry name" value="PROTEASE FAMILY M14 CARBOXYPEPTIDASE A,B"/>
    <property type="match status" value="1"/>
</dbReference>
<name>A0A841T5D5_9BACL</name>
<comment type="cofactor">
    <cofactor evidence="1">
        <name>Zn(2+)</name>
        <dbReference type="ChEBI" id="CHEBI:29105"/>
    </cofactor>
</comment>
<sequence>MHLVNRVIADIPDFERFLTLDELDASSRKLAEEYPAIVRLSTIGHSREGHPLLMLRIGNGSRRALFVGCPHPNEPIGASSLDYLSRKLCEDAELLAELDHTFYIVKVIDADGYRLNEGWLRGPYSPDRYMRYYFRPAGEEQVEWTFPYEYKTFHANAPMPETQAFMRAIDESRPHFLNSLHNIDRAGTYFYLSEALSEEIYEELRQLAVSRGLPLLKGEPETEMIPPLGDCIFTLGKYSQVYDYLEKVLPEGEDPASKMGGGASSSDYASKYGTFSFMSEVSQFIDPRMSDTSPSGYTRREIMTETLERDGRKFEFLRRQTELAKIYLKKPTMLERAVTSFRGYFEEDKRRNESTMAKGDHPNFDRPATTAEWFDLHTRDWWLSLGCAGMLIRAMADQEPSEELEAIRRKTLEWLDREIEEFLPKLNWQMRPIRDLCAVQLGSAFTVLEHLRSRAVV</sequence>
<dbReference type="SUPFAM" id="SSF53187">
    <property type="entry name" value="Zn-dependent exopeptidases"/>
    <property type="match status" value="1"/>
</dbReference>
<keyword evidence="5" id="KW-0862">Zinc</keyword>
<evidence type="ECO:0000256" key="1">
    <source>
        <dbReference type="ARBA" id="ARBA00001947"/>
    </source>
</evidence>
<dbReference type="RefSeq" id="WP_185123104.1">
    <property type="nucleotide sequence ID" value="NZ_JACJVQ010000025.1"/>
</dbReference>
<dbReference type="Pfam" id="PF00246">
    <property type="entry name" value="Peptidase_M14"/>
    <property type="match status" value="1"/>
</dbReference>
<comment type="similarity">
    <text evidence="2">Belongs to the peptidase M14 family.</text>
</comment>
<dbReference type="Proteomes" id="UP000535838">
    <property type="component" value="Unassembled WGS sequence"/>
</dbReference>
<evidence type="ECO:0000256" key="4">
    <source>
        <dbReference type="ARBA" id="ARBA00022801"/>
    </source>
</evidence>
<organism evidence="8 9">
    <name type="scientific">Cohnella thailandensis</name>
    <dbReference type="NCBI Taxonomy" id="557557"/>
    <lineage>
        <taxon>Bacteria</taxon>
        <taxon>Bacillati</taxon>
        <taxon>Bacillota</taxon>
        <taxon>Bacilli</taxon>
        <taxon>Bacillales</taxon>
        <taxon>Paenibacillaceae</taxon>
        <taxon>Cohnella</taxon>
    </lineage>
</organism>
<dbReference type="SMART" id="SM00631">
    <property type="entry name" value="Zn_pept"/>
    <property type="match status" value="1"/>
</dbReference>